<dbReference type="Gene3D" id="1.25.10.10">
    <property type="entry name" value="Leucine-rich Repeat Variant"/>
    <property type="match status" value="1"/>
</dbReference>
<feature type="non-terminal residue" evidence="2">
    <location>
        <position position="1"/>
    </location>
</feature>
<dbReference type="InterPro" id="IPR000225">
    <property type="entry name" value="Armadillo"/>
</dbReference>
<dbReference type="InterPro" id="IPR011989">
    <property type="entry name" value="ARM-like"/>
</dbReference>
<dbReference type="PROSITE" id="PS50176">
    <property type="entry name" value="ARM_REPEAT"/>
    <property type="match status" value="1"/>
</dbReference>
<evidence type="ECO:0000256" key="1">
    <source>
        <dbReference type="PROSITE-ProRule" id="PRU00259"/>
    </source>
</evidence>
<dbReference type="PANTHER" id="PTHR46263">
    <property type="entry name" value="ARMADILLO REPEAT-CONTAINING PROTEIN 7"/>
    <property type="match status" value="1"/>
</dbReference>
<protein>
    <recommendedName>
        <fullName evidence="3">Armadillo repeat-containing domain-containing protein</fullName>
    </recommendedName>
</protein>
<sequence length="204" mass="22696">NDARCQVMANLANFSYDPINYEHLRSLGVLDLFLEHLTEEDATLTRFALGGLCNLALDSENKDHINGSGGISQISNCLLSPCVETVTYAITSLMFLVTAKYKADITNDTNIGRMIELSQHSDKRIQNLAVIFLDDYCSRDQVYKKFCHHVLDTCSCTSLLLCTLCRHGVPTIPALWQQQPAPPDQICGGALYLWGVPYWSVHPG</sequence>
<reference evidence="2" key="1">
    <citation type="submission" date="2015-11" db="EMBL/GenBank/DDBJ databases">
        <title>De novo transcriptome assembly of four potential Pierce s Disease insect vectors from Arizona vineyards.</title>
        <authorList>
            <person name="Tassone E.E."/>
        </authorList>
    </citation>
    <scope>NUCLEOTIDE SEQUENCE</scope>
</reference>
<evidence type="ECO:0000313" key="2">
    <source>
        <dbReference type="EMBL" id="JAT30867.1"/>
    </source>
</evidence>
<accession>A0A1B6M4L1</accession>
<evidence type="ECO:0008006" key="3">
    <source>
        <dbReference type="Google" id="ProtNLM"/>
    </source>
</evidence>
<dbReference type="InterPro" id="IPR016024">
    <property type="entry name" value="ARM-type_fold"/>
</dbReference>
<organism evidence="2">
    <name type="scientific">Graphocephala atropunctata</name>
    <dbReference type="NCBI Taxonomy" id="36148"/>
    <lineage>
        <taxon>Eukaryota</taxon>
        <taxon>Metazoa</taxon>
        <taxon>Ecdysozoa</taxon>
        <taxon>Arthropoda</taxon>
        <taxon>Hexapoda</taxon>
        <taxon>Insecta</taxon>
        <taxon>Pterygota</taxon>
        <taxon>Neoptera</taxon>
        <taxon>Paraneoptera</taxon>
        <taxon>Hemiptera</taxon>
        <taxon>Auchenorrhyncha</taxon>
        <taxon>Membracoidea</taxon>
        <taxon>Cicadellidae</taxon>
        <taxon>Cicadellinae</taxon>
        <taxon>Cicadellini</taxon>
        <taxon>Graphocephala</taxon>
    </lineage>
</organism>
<gene>
    <name evidence="2" type="ORF">g.8788</name>
</gene>
<dbReference type="AlphaFoldDB" id="A0A1B6M4L1"/>
<dbReference type="EMBL" id="GEBQ01009110">
    <property type="protein sequence ID" value="JAT30867.1"/>
    <property type="molecule type" value="Transcribed_RNA"/>
</dbReference>
<dbReference type="PANTHER" id="PTHR46263:SF1">
    <property type="entry name" value="ARMADILLO REPEAT-CONTAINING PROTEIN 7"/>
    <property type="match status" value="1"/>
</dbReference>
<name>A0A1B6M4L1_9HEMI</name>
<dbReference type="SUPFAM" id="SSF48371">
    <property type="entry name" value="ARM repeat"/>
    <property type="match status" value="1"/>
</dbReference>
<dbReference type="InterPro" id="IPR042462">
    <property type="entry name" value="ARMC7"/>
</dbReference>
<proteinExistence type="predicted"/>
<feature type="repeat" description="ARM" evidence="1">
    <location>
        <begin position="28"/>
        <end position="70"/>
    </location>
</feature>